<accession>A0ABR2YTC4</accession>
<dbReference type="Gene3D" id="2.60.40.760">
    <property type="entry name" value="Expansin, cellulose-binding-like domain"/>
    <property type="match status" value="1"/>
</dbReference>
<proteinExistence type="predicted"/>
<reference evidence="5 6" key="1">
    <citation type="journal article" date="2024" name="Nat. Commun.">
        <title>Phylogenomics reveals the evolutionary origins of lichenization in chlorophyte algae.</title>
        <authorList>
            <person name="Puginier C."/>
            <person name="Libourel C."/>
            <person name="Otte J."/>
            <person name="Skaloud P."/>
            <person name="Haon M."/>
            <person name="Grisel S."/>
            <person name="Petersen M."/>
            <person name="Berrin J.G."/>
            <person name="Delaux P.M."/>
            <person name="Dal Grande F."/>
            <person name="Keller J."/>
        </authorList>
    </citation>
    <scope>NUCLEOTIDE SEQUENCE [LARGE SCALE GENOMIC DNA]</scope>
    <source>
        <strain evidence="5 6">SAG 216-7</strain>
    </source>
</reference>
<dbReference type="InterPro" id="IPR036908">
    <property type="entry name" value="RlpA-like_sf"/>
</dbReference>
<evidence type="ECO:0000256" key="1">
    <source>
        <dbReference type="ARBA" id="ARBA00022729"/>
    </source>
</evidence>
<keyword evidence="6" id="KW-1185">Reference proteome</keyword>
<feature type="domain" description="CBM1" evidence="4">
    <location>
        <begin position="349"/>
        <end position="397"/>
    </location>
</feature>
<feature type="region of interest" description="Disordered" evidence="2">
    <location>
        <begin position="585"/>
        <end position="614"/>
    </location>
</feature>
<dbReference type="InterPro" id="IPR036749">
    <property type="entry name" value="Expansin_CBD_sf"/>
</dbReference>
<feature type="compositionally biased region" description="Pro residues" evidence="2">
    <location>
        <begin position="299"/>
        <end position="309"/>
    </location>
</feature>
<keyword evidence="1 3" id="KW-0732">Signal</keyword>
<protein>
    <recommendedName>
        <fullName evidence="4">CBM1 domain-containing protein</fullName>
    </recommendedName>
</protein>
<sequence>MQAILLIGVAFGLVNVLQISGQTVSLFGNIWTGDGTYYGDNGAYGTCSFSNSDAQYLPWAAGTSFRVAMDSPLFFNSQTCGMCIAMRGTGPGSGGDPIPLTTQYVLVSNLCPECKSGDLDQEKAGDGRWEIEWYPVQCAVGNTPFVYSFQGSNPYYIKMQISNHRVPVLSVQWFFSGTWYDMNRVGDNYFVIQAINDQALILPAQVKITSIFGDTVIDTVATSSPTGRVTGNVQFPDNPSLQTVPDPNAAATSTPPPPTETTTTTAPPVDNSNATPPVAPVPVPPIAPADTPVSTPSAVPAPGPVPPVAPQNDGSLWDAAQRQSSNLTPEQIAQLNPANKPPQAPGSPALLDPYAQCGGINNAPQPDQSGDFAWSSTACLTGWTCLSNANPWYWQCLPIPDGFNISSLAKKLPLTVSLAKALSSDSSCVQYVMPYGQCGGSAGGCYGDQCADAVWKSSCCAPNMKGEAFSCARNSALLWTCLPDTLVNTASFAATMPKASLAHDAIGGSMGSPTVLAAKHGSKAQVSLSFATSLAAMVPKNTVQVKALSVANKQPTNLQSFRKVLPHGYSGLSFEASVDQSGVGAPVAAPPAGGASADVADSPPSATTDTSGGGGVISIDDAAPIANFTAGQISKYIIESISTRSAGANCLIWVSEGIQCGGKGGTCHSDSCIDQQWDGACCLHPLNTCQRFDENYWECRTGSTFVSAE</sequence>
<dbReference type="PANTHER" id="PTHR31836:SF21">
    <property type="entry name" value="EXPANSIN-LIKE PROTEIN 7"/>
    <property type="match status" value="1"/>
</dbReference>
<dbReference type="InterPro" id="IPR000254">
    <property type="entry name" value="CBD"/>
</dbReference>
<feature type="region of interest" description="Disordered" evidence="2">
    <location>
        <begin position="335"/>
        <end position="362"/>
    </location>
</feature>
<dbReference type="PROSITE" id="PS51164">
    <property type="entry name" value="CBM1_2"/>
    <property type="match status" value="1"/>
</dbReference>
<dbReference type="CDD" id="cd22271">
    <property type="entry name" value="DPBB_EXP_N-like"/>
    <property type="match status" value="1"/>
</dbReference>
<feature type="compositionally biased region" description="Pro residues" evidence="2">
    <location>
        <begin position="277"/>
        <end position="287"/>
    </location>
</feature>
<dbReference type="Proteomes" id="UP001491310">
    <property type="component" value="Unassembled WGS sequence"/>
</dbReference>
<organism evidence="5 6">
    <name type="scientific">Coccomyxa subellipsoidea</name>
    <dbReference type="NCBI Taxonomy" id="248742"/>
    <lineage>
        <taxon>Eukaryota</taxon>
        <taxon>Viridiplantae</taxon>
        <taxon>Chlorophyta</taxon>
        <taxon>core chlorophytes</taxon>
        <taxon>Trebouxiophyceae</taxon>
        <taxon>Trebouxiophyceae incertae sedis</taxon>
        <taxon>Coccomyxaceae</taxon>
        <taxon>Coccomyxa</taxon>
    </lineage>
</organism>
<dbReference type="SUPFAM" id="SSF50685">
    <property type="entry name" value="Barwin-like endoglucanases"/>
    <property type="match status" value="1"/>
</dbReference>
<evidence type="ECO:0000256" key="3">
    <source>
        <dbReference type="SAM" id="SignalP"/>
    </source>
</evidence>
<feature type="compositionally biased region" description="Polar residues" evidence="2">
    <location>
        <begin position="222"/>
        <end position="243"/>
    </location>
</feature>
<comment type="caution">
    <text evidence="5">The sequence shown here is derived from an EMBL/GenBank/DDBJ whole genome shotgun (WGS) entry which is preliminary data.</text>
</comment>
<evidence type="ECO:0000259" key="4">
    <source>
        <dbReference type="PROSITE" id="PS51164"/>
    </source>
</evidence>
<feature type="chain" id="PRO_5046734460" description="CBM1 domain-containing protein" evidence="3">
    <location>
        <begin position="22"/>
        <end position="709"/>
    </location>
</feature>
<name>A0ABR2YTC4_9CHLO</name>
<feature type="compositionally biased region" description="Low complexity" evidence="2">
    <location>
        <begin position="585"/>
        <end position="606"/>
    </location>
</feature>
<dbReference type="PANTHER" id="PTHR31836">
    <property type="match status" value="1"/>
</dbReference>
<dbReference type="Gene3D" id="2.40.40.10">
    <property type="entry name" value="RlpA-like domain"/>
    <property type="match status" value="1"/>
</dbReference>
<gene>
    <name evidence="5" type="ORF">WJX75_008426</name>
</gene>
<feature type="region of interest" description="Disordered" evidence="2">
    <location>
        <begin position="222"/>
        <end position="315"/>
    </location>
</feature>
<dbReference type="InterPro" id="IPR051477">
    <property type="entry name" value="Expansin_CellWall"/>
</dbReference>
<feature type="signal peptide" evidence="3">
    <location>
        <begin position="1"/>
        <end position="21"/>
    </location>
</feature>
<feature type="compositionally biased region" description="Low complexity" evidence="2">
    <location>
        <begin position="288"/>
        <end position="298"/>
    </location>
</feature>
<evidence type="ECO:0000313" key="5">
    <source>
        <dbReference type="EMBL" id="KAK9909855.1"/>
    </source>
</evidence>
<evidence type="ECO:0000256" key="2">
    <source>
        <dbReference type="SAM" id="MobiDB-lite"/>
    </source>
</evidence>
<dbReference type="EMBL" id="JALJOT010000006">
    <property type="protein sequence ID" value="KAK9909855.1"/>
    <property type="molecule type" value="Genomic_DNA"/>
</dbReference>
<evidence type="ECO:0000313" key="6">
    <source>
        <dbReference type="Proteomes" id="UP001491310"/>
    </source>
</evidence>